<feature type="region of interest" description="Disordered" evidence="1">
    <location>
        <begin position="1"/>
        <end position="82"/>
    </location>
</feature>
<feature type="region of interest" description="Disordered" evidence="1">
    <location>
        <begin position="226"/>
        <end position="270"/>
    </location>
</feature>
<gene>
    <name evidence="2" type="ORF">QBC46DRAFT_320148</name>
</gene>
<keyword evidence="3" id="KW-1185">Reference proteome</keyword>
<dbReference type="Proteomes" id="UP001303473">
    <property type="component" value="Unassembled WGS sequence"/>
</dbReference>
<protein>
    <recommendedName>
        <fullName evidence="4">Autophagy protein</fullName>
    </recommendedName>
</protein>
<evidence type="ECO:0000313" key="2">
    <source>
        <dbReference type="EMBL" id="KAK3937191.1"/>
    </source>
</evidence>
<feature type="compositionally biased region" description="Basic and acidic residues" evidence="1">
    <location>
        <begin position="316"/>
        <end position="327"/>
    </location>
</feature>
<evidence type="ECO:0000256" key="1">
    <source>
        <dbReference type="SAM" id="MobiDB-lite"/>
    </source>
</evidence>
<feature type="compositionally biased region" description="Low complexity" evidence="1">
    <location>
        <begin position="236"/>
        <end position="248"/>
    </location>
</feature>
<dbReference type="EMBL" id="MU853861">
    <property type="protein sequence ID" value="KAK3937191.1"/>
    <property type="molecule type" value="Genomic_DNA"/>
</dbReference>
<sequence>MGWFDGWFGSSSSSSDTDPLRKLDPKLREFLEKESPVKYSQQQQQAAQEQQQQTHRQQLQLQQQEQQTQQQQQQQSQTDASVVPRESLFQDGRYAHLWKSYRPLAAVEAETKNDHEKLMDVLEGFKERKAEIGRAALENCAEEQLDWNNCMKSGDWTSRMTMCRTEVKKFERCYMTQSRLLKALGYLQSYDRPPEVDEDIQMRADTIYHRMLQQEEEIAKAKAEGRPIPSFPPLITTNTTKTQQSATSPMPTKSTTDTSSGAAAIPQPDQATLDAWKEKLEKLPEEERAAEEQALRAEHLVKAEMAAKILALRQEQAREREARKAEGKATIGDKITSLLGN</sequence>
<feature type="compositionally biased region" description="Polar residues" evidence="1">
    <location>
        <begin position="249"/>
        <end position="261"/>
    </location>
</feature>
<evidence type="ECO:0000313" key="3">
    <source>
        <dbReference type="Proteomes" id="UP001303473"/>
    </source>
</evidence>
<reference evidence="3" key="1">
    <citation type="journal article" date="2023" name="Mol. Phylogenet. Evol.">
        <title>Genome-scale phylogeny and comparative genomics of the fungal order Sordariales.</title>
        <authorList>
            <person name="Hensen N."/>
            <person name="Bonometti L."/>
            <person name="Westerberg I."/>
            <person name="Brannstrom I.O."/>
            <person name="Guillou S."/>
            <person name="Cros-Aarteil S."/>
            <person name="Calhoun S."/>
            <person name="Haridas S."/>
            <person name="Kuo A."/>
            <person name="Mondo S."/>
            <person name="Pangilinan J."/>
            <person name="Riley R."/>
            <person name="LaButti K."/>
            <person name="Andreopoulos B."/>
            <person name="Lipzen A."/>
            <person name="Chen C."/>
            <person name="Yan M."/>
            <person name="Daum C."/>
            <person name="Ng V."/>
            <person name="Clum A."/>
            <person name="Steindorff A."/>
            <person name="Ohm R.A."/>
            <person name="Martin F."/>
            <person name="Silar P."/>
            <person name="Natvig D.O."/>
            <person name="Lalanne C."/>
            <person name="Gautier V."/>
            <person name="Ament-Velasquez S.L."/>
            <person name="Kruys A."/>
            <person name="Hutchinson M.I."/>
            <person name="Powell A.J."/>
            <person name="Barry K."/>
            <person name="Miller A.N."/>
            <person name="Grigoriev I.V."/>
            <person name="Debuchy R."/>
            <person name="Gladieux P."/>
            <person name="Hiltunen Thoren M."/>
            <person name="Johannesson H."/>
        </authorList>
    </citation>
    <scope>NUCLEOTIDE SEQUENCE [LARGE SCALE GENOMIC DNA]</scope>
    <source>
        <strain evidence="3">CBS 340.73</strain>
    </source>
</reference>
<dbReference type="AlphaFoldDB" id="A0AAN6S294"/>
<feature type="compositionally biased region" description="Low complexity" evidence="1">
    <location>
        <begin position="40"/>
        <end position="77"/>
    </location>
</feature>
<feature type="region of interest" description="Disordered" evidence="1">
    <location>
        <begin position="316"/>
        <end position="341"/>
    </location>
</feature>
<organism evidence="2 3">
    <name type="scientific">Diplogelasinospora grovesii</name>
    <dbReference type="NCBI Taxonomy" id="303347"/>
    <lineage>
        <taxon>Eukaryota</taxon>
        <taxon>Fungi</taxon>
        <taxon>Dikarya</taxon>
        <taxon>Ascomycota</taxon>
        <taxon>Pezizomycotina</taxon>
        <taxon>Sordariomycetes</taxon>
        <taxon>Sordariomycetidae</taxon>
        <taxon>Sordariales</taxon>
        <taxon>Diplogelasinosporaceae</taxon>
        <taxon>Diplogelasinospora</taxon>
    </lineage>
</organism>
<proteinExistence type="predicted"/>
<comment type="caution">
    <text evidence="2">The sequence shown here is derived from an EMBL/GenBank/DDBJ whole genome shotgun (WGS) entry which is preliminary data.</text>
</comment>
<feature type="compositionally biased region" description="Basic and acidic residues" evidence="1">
    <location>
        <begin position="18"/>
        <end position="36"/>
    </location>
</feature>
<evidence type="ECO:0008006" key="4">
    <source>
        <dbReference type="Google" id="ProtNLM"/>
    </source>
</evidence>
<accession>A0AAN6S294</accession>
<name>A0AAN6S294_9PEZI</name>